<evidence type="ECO:0000256" key="1">
    <source>
        <dbReference type="SAM" id="Coils"/>
    </source>
</evidence>
<feature type="coiled-coil region" evidence="1">
    <location>
        <begin position="1"/>
        <end position="35"/>
    </location>
</feature>
<name>A0ABQ2MN95_9ACTN</name>
<sequence>MTEINEVAERVAARRAELDEEEKLLAERLDAVRAEREELAVAMRVWERMHAQLDAEKPSTQAETAQVGGRGVLLVPHRKADAGEDILPPDYQRLMKIARDAGGPVRVKDVGVELDLEVEVKGRLEPLRGKLSKLAGRGWLRKLPDGRFQTAP</sequence>
<keyword evidence="1" id="KW-0175">Coiled coil</keyword>
<evidence type="ECO:0000313" key="2">
    <source>
        <dbReference type="EMBL" id="GGO54639.1"/>
    </source>
</evidence>
<gene>
    <name evidence="2" type="ORF">GCM10012286_64880</name>
</gene>
<proteinExistence type="predicted"/>
<protein>
    <submittedName>
        <fullName evidence="2">Uncharacterized protein</fullName>
    </submittedName>
</protein>
<evidence type="ECO:0000313" key="3">
    <source>
        <dbReference type="Proteomes" id="UP000656881"/>
    </source>
</evidence>
<accession>A0ABQ2MN95</accession>
<keyword evidence="3" id="KW-1185">Reference proteome</keyword>
<dbReference type="RefSeq" id="WP_189176661.1">
    <property type="nucleotide sequence ID" value="NZ_BMNG01000016.1"/>
</dbReference>
<dbReference type="EMBL" id="BMNG01000016">
    <property type="protein sequence ID" value="GGO54639.1"/>
    <property type="molecule type" value="Genomic_DNA"/>
</dbReference>
<organism evidence="2 3">
    <name type="scientific">Streptomyces lasiicapitis</name>
    <dbReference type="NCBI Taxonomy" id="1923961"/>
    <lineage>
        <taxon>Bacteria</taxon>
        <taxon>Bacillati</taxon>
        <taxon>Actinomycetota</taxon>
        <taxon>Actinomycetes</taxon>
        <taxon>Kitasatosporales</taxon>
        <taxon>Streptomycetaceae</taxon>
        <taxon>Streptomyces</taxon>
    </lineage>
</organism>
<dbReference type="Proteomes" id="UP000656881">
    <property type="component" value="Unassembled WGS sequence"/>
</dbReference>
<reference evidence="3" key="1">
    <citation type="journal article" date="2019" name="Int. J. Syst. Evol. Microbiol.">
        <title>The Global Catalogue of Microorganisms (GCM) 10K type strain sequencing project: providing services to taxonomists for standard genome sequencing and annotation.</title>
        <authorList>
            <consortium name="The Broad Institute Genomics Platform"/>
            <consortium name="The Broad Institute Genome Sequencing Center for Infectious Disease"/>
            <person name="Wu L."/>
            <person name="Ma J."/>
        </authorList>
    </citation>
    <scope>NUCLEOTIDE SEQUENCE [LARGE SCALE GENOMIC DNA]</scope>
    <source>
        <strain evidence="3">CGMCC 4.7349</strain>
    </source>
</reference>
<comment type="caution">
    <text evidence="2">The sequence shown here is derived from an EMBL/GenBank/DDBJ whole genome shotgun (WGS) entry which is preliminary data.</text>
</comment>